<comment type="subunit">
    <text evidence="2">Homodimer.</text>
</comment>
<dbReference type="RefSeq" id="WP_285491367.1">
    <property type="nucleotide sequence ID" value="NZ_BSTI01000038.1"/>
</dbReference>
<reference evidence="6" key="1">
    <citation type="submission" date="2023-03" db="EMBL/GenBank/DDBJ databases">
        <title>Amycolatopsis taiwanensis NBRC 103393.</title>
        <authorList>
            <person name="Ichikawa N."/>
            <person name="Sato H."/>
            <person name="Tonouchi N."/>
        </authorList>
    </citation>
    <scope>NUCLEOTIDE SEQUENCE</scope>
    <source>
        <strain evidence="6">NBRC 103393</strain>
    </source>
</reference>
<dbReference type="GO" id="GO:0016740">
    <property type="term" value="F:transferase activity"/>
    <property type="evidence" value="ECO:0007669"/>
    <property type="project" value="UniProtKB-KW"/>
</dbReference>
<evidence type="ECO:0000259" key="5">
    <source>
        <dbReference type="Pfam" id="PF00291"/>
    </source>
</evidence>
<dbReference type="Proteomes" id="UP001165136">
    <property type="component" value="Unassembled WGS sequence"/>
</dbReference>
<dbReference type="InterPro" id="IPR023927">
    <property type="entry name" value="SbnA"/>
</dbReference>
<dbReference type="CDD" id="cd01561">
    <property type="entry name" value="CBS_like"/>
    <property type="match status" value="1"/>
</dbReference>
<evidence type="ECO:0000256" key="2">
    <source>
        <dbReference type="ARBA" id="ARBA00011738"/>
    </source>
</evidence>
<feature type="domain" description="Tryptophan synthase beta chain-like PALP" evidence="5">
    <location>
        <begin position="21"/>
        <end position="292"/>
    </location>
</feature>
<comment type="cofactor">
    <cofactor evidence="1">
        <name>pyridoxal 5'-phosphate</name>
        <dbReference type="ChEBI" id="CHEBI:597326"/>
    </cofactor>
</comment>
<evidence type="ECO:0000256" key="4">
    <source>
        <dbReference type="ARBA" id="ARBA00022898"/>
    </source>
</evidence>
<sequence>MIYSNVHDIILDDIFLELSGFASGIQSLLKIEGLNPAGSIKIKPAVELVDSLERAGVITTQSKLIESSSGNLGIALGIVCAEKRYPLTIVTDPNVSSQAVHIMEALGVTVKQITERDSSGGYLGSRIKFITQELERDPDLVWLNQYANPSNSLAHRQRTAENLHKEIGSPDLLVIGVGTSGTLMGCVEYFGVHSPSTRIVAVDSYGSVTFGTPPAQRRLPGLGTSRKPELFKDSGTFDKLVVSEIDAIRMCRRIAREYGLLVGGSTGTALVAAAHVAKSLPAGSRMVIISPDLGDKYVDTIYSDSWVSTNFDKTITPIPSGA</sequence>
<proteinExistence type="predicted"/>
<dbReference type="GO" id="GO:1901605">
    <property type="term" value="P:alpha-amino acid metabolic process"/>
    <property type="evidence" value="ECO:0007669"/>
    <property type="project" value="UniProtKB-ARBA"/>
</dbReference>
<organism evidence="6 7">
    <name type="scientific">Amycolatopsis taiwanensis</name>
    <dbReference type="NCBI Taxonomy" id="342230"/>
    <lineage>
        <taxon>Bacteria</taxon>
        <taxon>Bacillati</taxon>
        <taxon>Actinomycetota</taxon>
        <taxon>Actinomycetes</taxon>
        <taxon>Pseudonocardiales</taxon>
        <taxon>Pseudonocardiaceae</taxon>
        <taxon>Amycolatopsis</taxon>
    </lineage>
</organism>
<dbReference type="AlphaFoldDB" id="A0A9W6R9Q5"/>
<dbReference type="Pfam" id="PF00291">
    <property type="entry name" value="PALP"/>
    <property type="match status" value="1"/>
</dbReference>
<evidence type="ECO:0000256" key="3">
    <source>
        <dbReference type="ARBA" id="ARBA00022679"/>
    </source>
</evidence>
<gene>
    <name evidence="6" type="primary">cysK</name>
    <name evidence="6" type="ORF">Atai01_81520</name>
</gene>
<evidence type="ECO:0000313" key="6">
    <source>
        <dbReference type="EMBL" id="GLY71533.1"/>
    </source>
</evidence>
<keyword evidence="4" id="KW-0663">Pyridoxal phosphate</keyword>
<dbReference type="PANTHER" id="PTHR10314">
    <property type="entry name" value="CYSTATHIONINE BETA-SYNTHASE"/>
    <property type="match status" value="1"/>
</dbReference>
<dbReference type="SUPFAM" id="SSF53686">
    <property type="entry name" value="Tryptophan synthase beta subunit-like PLP-dependent enzymes"/>
    <property type="match status" value="1"/>
</dbReference>
<dbReference type="NCBIfam" id="TIGR03945">
    <property type="entry name" value="PLP_SbnA_fam"/>
    <property type="match status" value="1"/>
</dbReference>
<evidence type="ECO:0000313" key="7">
    <source>
        <dbReference type="Proteomes" id="UP001165136"/>
    </source>
</evidence>
<dbReference type="InterPro" id="IPR001926">
    <property type="entry name" value="TrpB-like_PALP"/>
</dbReference>
<name>A0A9W6R9Q5_9PSEU</name>
<dbReference type="InterPro" id="IPR050214">
    <property type="entry name" value="Cys_Synth/Cystath_Beta-Synth"/>
</dbReference>
<dbReference type="EMBL" id="BSTI01000038">
    <property type="protein sequence ID" value="GLY71533.1"/>
    <property type="molecule type" value="Genomic_DNA"/>
</dbReference>
<protein>
    <submittedName>
        <fullName evidence="6">2,3-diaminopropionate biosynthesis protein SbnA</fullName>
    </submittedName>
</protein>
<dbReference type="Gene3D" id="3.40.50.1100">
    <property type="match status" value="2"/>
</dbReference>
<accession>A0A9W6R9Q5</accession>
<keyword evidence="7" id="KW-1185">Reference proteome</keyword>
<comment type="caution">
    <text evidence="6">The sequence shown here is derived from an EMBL/GenBank/DDBJ whole genome shotgun (WGS) entry which is preliminary data.</text>
</comment>
<keyword evidence="3" id="KW-0808">Transferase</keyword>
<dbReference type="InterPro" id="IPR036052">
    <property type="entry name" value="TrpB-like_PALP_sf"/>
</dbReference>
<evidence type="ECO:0000256" key="1">
    <source>
        <dbReference type="ARBA" id="ARBA00001933"/>
    </source>
</evidence>